<name>A0A428Y9B8_KIBAR</name>
<reference evidence="2 3" key="1">
    <citation type="submission" date="2018-05" db="EMBL/GenBank/DDBJ databases">
        <title>Evolution of GPA BGCs.</title>
        <authorList>
            <person name="Waglechner N."/>
            <person name="Wright G.D."/>
        </authorList>
    </citation>
    <scope>NUCLEOTIDE SEQUENCE [LARGE SCALE GENOMIC DNA]</scope>
    <source>
        <strain evidence="2 3">A82846</strain>
    </source>
</reference>
<comment type="caution">
    <text evidence="2">The sequence shown here is derived from an EMBL/GenBank/DDBJ whole genome shotgun (WGS) entry which is preliminary data.</text>
</comment>
<feature type="transmembrane region" description="Helical" evidence="1">
    <location>
        <begin position="70"/>
        <end position="90"/>
    </location>
</feature>
<dbReference type="EMBL" id="QHKI01000098">
    <property type="protein sequence ID" value="RSM64189.1"/>
    <property type="molecule type" value="Genomic_DNA"/>
</dbReference>
<feature type="transmembrane region" description="Helical" evidence="1">
    <location>
        <begin position="102"/>
        <end position="123"/>
    </location>
</feature>
<organism evidence="2 3">
    <name type="scientific">Kibdelosporangium aridum</name>
    <dbReference type="NCBI Taxonomy" id="2030"/>
    <lineage>
        <taxon>Bacteria</taxon>
        <taxon>Bacillati</taxon>
        <taxon>Actinomycetota</taxon>
        <taxon>Actinomycetes</taxon>
        <taxon>Pseudonocardiales</taxon>
        <taxon>Pseudonocardiaceae</taxon>
        <taxon>Kibdelosporangium</taxon>
    </lineage>
</organism>
<gene>
    <name evidence="2" type="ORF">DMH04_51590</name>
</gene>
<sequence>MLIAVTVAMAAFAWHDPVVAVFGAAPVLVWCLGMARTEQAGLVYGVILVALAAWILLPRDLGLSGNWVPSVFEVCLFLPVVSALICALGLRAQRSGGCAGAVGLAALIVVGFLMAGSTVLDYAEGYTRNEGVWPGPSGLRVVEREAGCGSGGCTRTMEATGDRAAERMRDYLDSRGFTAPGYNKEWTCRIDGLLLEYKVCAGIKEISPTTVQVSWLI</sequence>
<accession>A0A428Y9B8</accession>
<dbReference type="Proteomes" id="UP000287547">
    <property type="component" value="Unassembled WGS sequence"/>
</dbReference>
<proteinExistence type="predicted"/>
<feature type="transmembrane region" description="Helical" evidence="1">
    <location>
        <begin position="41"/>
        <end position="58"/>
    </location>
</feature>
<dbReference type="AlphaFoldDB" id="A0A428Y9B8"/>
<protein>
    <submittedName>
        <fullName evidence="2">Uncharacterized protein</fullName>
    </submittedName>
</protein>
<evidence type="ECO:0000256" key="1">
    <source>
        <dbReference type="SAM" id="Phobius"/>
    </source>
</evidence>
<keyword evidence="1" id="KW-0812">Transmembrane</keyword>
<evidence type="ECO:0000313" key="3">
    <source>
        <dbReference type="Proteomes" id="UP000287547"/>
    </source>
</evidence>
<keyword evidence="1" id="KW-0472">Membrane</keyword>
<evidence type="ECO:0000313" key="2">
    <source>
        <dbReference type="EMBL" id="RSM64189.1"/>
    </source>
</evidence>
<keyword evidence="1" id="KW-1133">Transmembrane helix</keyword>